<feature type="compositionally biased region" description="Basic and acidic residues" evidence="2">
    <location>
        <begin position="39"/>
        <end position="54"/>
    </location>
</feature>
<keyword evidence="1" id="KW-0175">Coiled coil</keyword>
<evidence type="ECO:0000313" key="4">
    <source>
        <dbReference type="Proteomes" id="UP000008021"/>
    </source>
</evidence>
<sequence length="705" mass="78244">MEVEPPPPPVAATVPVRGLKCRGGDTAAEPAMAGTPNRGQERGGEEGEEGEKAVLRRGLAAARARRRAGPVTPSPSWKLEASPPRPEEPVADSSAAAAAAAGAAAAGAMGRRSSAAAASARQLGATLWEIQDVIKVAGAGRRIRRRGRRGGVAGDDDEADRPQSSCGGGEHLSTSLMEHDKLHGERCHARQSLSPASYTSSIGAATINIVSPTRSLDRRARFREAGSQLKTSTELLKVLNRIWSLEEQHAADVLAMKGLKSELQHAHARVQELLQERRRYHYEIDSLVRQVSEDKMTQKSKDQEKVKAALRSLQEEIEDERHLRKHSESLHRKLKKELSEMKSAFVKAVKDLEKEKKATHLLENLCDEFAFGIRNYEEEVRLLKQKHIKQYEHKFDKSVVHISEAWLDERMQMQNADPKATLAERISITERLSSEIHSILNTRRSSKPKDDKLYISNEKHDASLCRQSLESVHLHGATSAPRLAEDDDDNSVASFLHCFELSMHGNTIQNNDLIGTRQRVTSCMYSPMRRLEFSNGVPVEGSRISTMSPCSMKDKARPNGTREQLNASTPEISPCNDAKNAPRCAQDETVMTQVSQRLHDDLLKIKSEAPQHAYLGQKSNDHHSRAGQFRDQCTTSGNVYDLRSPARQLNNQRSSLDHEITEASPMHPLEGKSTTLKAKLLQARLEGQHARMRASGYSLTSTRRK</sequence>
<dbReference type="AlphaFoldDB" id="A0A0E0E2D0"/>
<dbReference type="InterPro" id="IPR043424">
    <property type="entry name" value="BLT-like"/>
</dbReference>
<evidence type="ECO:0000256" key="1">
    <source>
        <dbReference type="SAM" id="Coils"/>
    </source>
</evidence>
<dbReference type="Gramene" id="OMERI06G17470.1">
    <property type="protein sequence ID" value="OMERI06G17470.1"/>
    <property type="gene ID" value="OMERI06G17470"/>
</dbReference>
<feature type="coiled-coil region" evidence="1">
    <location>
        <begin position="256"/>
        <end position="355"/>
    </location>
</feature>
<feature type="compositionally biased region" description="Pro residues" evidence="2">
    <location>
        <begin position="1"/>
        <end position="10"/>
    </location>
</feature>
<feature type="region of interest" description="Disordered" evidence="2">
    <location>
        <begin position="1"/>
        <end position="94"/>
    </location>
</feature>
<feature type="compositionally biased region" description="Polar residues" evidence="2">
    <location>
        <begin position="561"/>
        <end position="571"/>
    </location>
</feature>
<protein>
    <submittedName>
        <fullName evidence="3">Uncharacterized protein</fullName>
    </submittedName>
</protein>
<name>A0A0E0E2D0_9ORYZ</name>
<dbReference type="STRING" id="40149.A0A0E0E2D0"/>
<feature type="region of interest" description="Disordered" evidence="2">
    <location>
        <begin position="144"/>
        <end position="173"/>
    </location>
</feature>
<organism evidence="3">
    <name type="scientific">Oryza meridionalis</name>
    <dbReference type="NCBI Taxonomy" id="40149"/>
    <lineage>
        <taxon>Eukaryota</taxon>
        <taxon>Viridiplantae</taxon>
        <taxon>Streptophyta</taxon>
        <taxon>Embryophyta</taxon>
        <taxon>Tracheophyta</taxon>
        <taxon>Spermatophyta</taxon>
        <taxon>Magnoliopsida</taxon>
        <taxon>Liliopsida</taxon>
        <taxon>Poales</taxon>
        <taxon>Poaceae</taxon>
        <taxon>BOP clade</taxon>
        <taxon>Oryzoideae</taxon>
        <taxon>Oryzeae</taxon>
        <taxon>Oryzinae</taxon>
        <taxon>Oryza</taxon>
    </lineage>
</organism>
<dbReference type="Proteomes" id="UP000008021">
    <property type="component" value="Chromosome 6"/>
</dbReference>
<accession>A0A0E0E2D0</accession>
<dbReference type="EnsemblPlants" id="OMERI06G17470.1">
    <property type="protein sequence ID" value="OMERI06G17470.1"/>
    <property type="gene ID" value="OMERI06G17470"/>
</dbReference>
<reference evidence="3" key="1">
    <citation type="submission" date="2015-04" db="UniProtKB">
        <authorList>
            <consortium name="EnsemblPlants"/>
        </authorList>
    </citation>
    <scope>IDENTIFICATION</scope>
</reference>
<dbReference type="eggNOG" id="ENOG502QSIG">
    <property type="taxonomic scope" value="Eukaryota"/>
</dbReference>
<dbReference type="PANTHER" id="PTHR31071">
    <property type="entry name" value="GB|AAF24581.1"/>
    <property type="match status" value="1"/>
</dbReference>
<evidence type="ECO:0000256" key="2">
    <source>
        <dbReference type="SAM" id="MobiDB-lite"/>
    </source>
</evidence>
<dbReference type="PANTHER" id="PTHR31071:SF9">
    <property type="entry name" value="INTRACELLULAR PROTEIN TRANSPORT PROTEIN USO1-RELATED"/>
    <property type="match status" value="1"/>
</dbReference>
<reference evidence="3" key="2">
    <citation type="submission" date="2018-05" db="EMBL/GenBank/DDBJ databases">
        <title>OmerRS3 (Oryza meridionalis Reference Sequence Version 3).</title>
        <authorList>
            <person name="Zhang J."/>
            <person name="Kudrna D."/>
            <person name="Lee S."/>
            <person name="Talag J."/>
            <person name="Welchert J."/>
            <person name="Wing R.A."/>
        </authorList>
    </citation>
    <scope>NUCLEOTIDE SEQUENCE [LARGE SCALE GENOMIC DNA]</scope>
    <source>
        <strain evidence="3">cv. OR44</strain>
    </source>
</reference>
<proteinExistence type="predicted"/>
<evidence type="ECO:0000313" key="3">
    <source>
        <dbReference type="EnsemblPlants" id="OMERI06G17470.1"/>
    </source>
</evidence>
<dbReference type="HOGENOM" id="CLU_029750_0_0_1"/>
<feature type="region of interest" description="Disordered" evidence="2">
    <location>
        <begin position="544"/>
        <end position="578"/>
    </location>
</feature>
<keyword evidence="4" id="KW-1185">Reference proteome</keyword>